<reference evidence="1" key="1">
    <citation type="submission" date="2014-09" db="EMBL/GenBank/DDBJ databases">
        <authorList>
            <person name="Magalhaes I.L.F."/>
            <person name="Oliveira U."/>
            <person name="Santos F.R."/>
            <person name="Vidigal T.H.D.A."/>
            <person name="Brescovit A.D."/>
            <person name="Santos A.J."/>
        </authorList>
    </citation>
    <scope>NUCLEOTIDE SEQUENCE</scope>
    <source>
        <tissue evidence="1">Shoot tissue taken approximately 20 cm above the soil surface</tissue>
    </source>
</reference>
<dbReference type="CDD" id="cd00010">
    <property type="entry name" value="AAI_LTSS"/>
    <property type="match status" value="1"/>
</dbReference>
<dbReference type="AlphaFoldDB" id="A0A0A8ZSS7"/>
<organism evidence="1">
    <name type="scientific">Arundo donax</name>
    <name type="common">Giant reed</name>
    <name type="synonym">Donax arundinaceus</name>
    <dbReference type="NCBI Taxonomy" id="35708"/>
    <lineage>
        <taxon>Eukaryota</taxon>
        <taxon>Viridiplantae</taxon>
        <taxon>Streptophyta</taxon>
        <taxon>Embryophyta</taxon>
        <taxon>Tracheophyta</taxon>
        <taxon>Spermatophyta</taxon>
        <taxon>Magnoliopsida</taxon>
        <taxon>Liliopsida</taxon>
        <taxon>Poales</taxon>
        <taxon>Poaceae</taxon>
        <taxon>PACMAD clade</taxon>
        <taxon>Arundinoideae</taxon>
        <taxon>Arundineae</taxon>
        <taxon>Arundo</taxon>
    </lineage>
</organism>
<evidence type="ECO:0000313" key="1">
    <source>
        <dbReference type="EMBL" id="JAD37882.1"/>
    </source>
</evidence>
<sequence>MARRCLQVIFPLALVIATATLSSAQTAVQPAAFPAMPSCPPAPLSLSPCIGYVFGVGSATLSSCCSQLRSFLQAQAPCICAASKLAPSPIGLFLGQAQSMIPNVCNLTKICIGYDKLPCLVVLQMPPVQAPSRRPPRRRRPTLRLRLLLHWLRPARYHLLLRRHLQRRRQPPRLRLNRQACQLPIQTTILLPLQLRRQAPGRSSQNCCTQQVRATPGARLQAPC</sequence>
<dbReference type="InterPro" id="IPR016140">
    <property type="entry name" value="Bifunc_inhib/LTP/seed_store"/>
</dbReference>
<dbReference type="Pfam" id="PF14368">
    <property type="entry name" value="LTP_2"/>
    <property type="match status" value="1"/>
</dbReference>
<dbReference type="SMART" id="SM00499">
    <property type="entry name" value="AAI"/>
    <property type="match status" value="1"/>
</dbReference>
<dbReference type="EMBL" id="GBRH01260013">
    <property type="protein sequence ID" value="JAD37882.1"/>
    <property type="molecule type" value="Transcribed_RNA"/>
</dbReference>
<protein>
    <submittedName>
        <fullName evidence="1">Uncharacterized protein</fullName>
    </submittedName>
</protein>
<name>A0A0A8ZSS7_ARUDO</name>
<dbReference type="InterPro" id="IPR036312">
    <property type="entry name" value="Bifun_inhib/LTP/seed_sf"/>
</dbReference>
<accession>A0A0A8ZSS7</accession>
<reference evidence="1" key="2">
    <citation type="journal article" date="2015" name="Data Brief">
        <title>Shoot transcriptome of the giant reed, Arundo donax.</title>
        <authorList>
            <person name="Barrero R.A."/>
            <person name="Guerrero F.D."/>
            <person name="Moolhuijzen P."/>
            <person name="Goolsby J.A."/>
            <person name="Tidwell J."/>
            <person name="Bellgard S.E."/>
            <person name="Bellgard M.I."/>
        </authorList>
    </citation>
    <scope>NUCLEOTIDE SEQUENCE</scope>
    <source>
        <tissue evidence="1">Shoot tissue taken approximately 20 cm above the soil surface</tissue>
    </source>
</reference>
<proteinExistence type="predicted"/>
<dbReference type="SUPFAM" id="SSF47699">
    <property type="entry name" value="Bifunctional inhibitor/lipid-transfer protein/seed storage 2S albumin"/>
    <property type="match status" value="1"/>
</dbReference>